<dbReference type="AlphaFoldDB" id="A0A0E3PN53"/>
<proteinExistence type="predicted"/>
<dbReference type="HOGENOM" id="CLU_2067820_0_0_2"/>
<protein>
    <submittedName>
        <fullName evidence="1">Uncharacterized protein</fullName>
    </submittedName>
</protein>
<sequence length="128" mass="15117">MTTSICQGEIVEQDEIIKLINTQIKAKAERSENYREITQDRIFAGIREGYFVYVIQNEVFDTNKQENFEEKNFVDEVQVKVSPQQMVKMHKLFGQLIKNYEEVYGEIKTIEQIVIEKPELMKNHPSRS</sequence>
<dbReference type="KEGG" id="msj:MSSAC_1338"/>
<gene>
    <name evidence="1" type="ORF">MSSAC_1338</name>
</gene>
<dbReference type="EMBL" id="CP009508">
    <property type="protein sequence ID" value="AKB35928.1"/>
    <property type="molecule type" value="Genomic_DNA"/>
</dbReference>
<accession>A0A0E3PN53</accession>
<organism evidence="1 2">
    <name type="scientific">Methanosarcina siciliae C2J</name>
    <dbReference type="NCBI Taxonomy" id="1434118"/>
    <lineage>
        <taxon>Archaea</taxon>
        <taxon>Methanobacteriati</taxon>
        <taxon>Methanobacteriota</taxon>
        <taxon>Stenosarchaea group</taxon>
        <taxon>Methanomicrobia</taxon>
        <taxon>Methanosarcinales</taxon>
        <taxon>Methanosarcinaceae</taxon>
        <taxon>Methanosarcina</taxon>
    </lineage>
</organism>
<dbReference type="PATRIC" id="fig|1434118.4.peg.1704"/>
<reference evidence="1 2" key="1">
    <citation type="submission" date="2014-07" db="EMBL/GenBank/DDBJ databases">
        <title>Methanogenic archaea and the global carbon cycle.</title>
        <authorList>
            <person name="Henriksen J.R."/>
            <person name="Luke J."/>
            <person name="Reinhart S."/>
            <person name="Benedict M.N."/>
            <person name="Youngblut N.D."/>
            <person name="Metcalf M.E."/>
            <person name="Whitaker R.J."/>
            <person name="Metcalf W.W."/>
        </authorList>
    </citation>
    <scope>NUCLEOTIDE SEQUENCE [LARGE SCALE GENOMIC DNA]</scope>
    <source>
        <strain evidence="1 2">C2J</strain>
    </source>
</reference>
<dbReference type="Proteomes" id="UP000033123">
    <property type="component" value="Chromosome"/>
</dbReference>
<evidence type="ECO:0000313" key="1">
    <source>
        <dbReference type="EMBL" id="AKB35928.1"/>
    </source>
</evidence>
<name>A0A0E3PN53_9EURY</name>
<evidence type="ECO:0000313" key="2">
    <source>
        <dbReference type="Proteomes" id="UP000033123"/>
    </source>
</evidence>